<protein>
    <submittedName>
        <fullName evidence="1">Uncharacterized protein</fullName>
    </submittedName>
</protein>
<name>A0A6A4RJI6_9RHOB</name>
<dbReference type="RefSeq" id="WP_158977486.1">
    <property type="nucleotide sequence ID" value="NZ_WSFO01000002.1"/>
</dbReference>
<evidence type="ECO:0000313" key="1">
    <source>
        <dbReference type="EMBL" id="KAE9631626.1"/>
    </source>
</evidence>
<organism evidence="1 2">
    <name type="scientific">Parasedimentitalea maritima</name>
    <dbReference type="NCBI Taxonomy" id="2578117"/>
    <lineage>
        <taxon>Bacteria</taxon>
        <taxon>Pseudomonadati</taxon>
        <taxon>Pseudomonadota</taxon>
        <taxon>Alphaproteobacteria</taxon>
        <taxon>Rhodobacterales</taxon>
        <taxon>Paracoccaceae</taxon>
        <taxon>Parasedimentitalea</taxon>
    </lineage>
</organism>
<evidence type="ECO:0000313" key="2">
    <source>
        <dbReference type="Proteomes" id="UP000441586"/>
    </source>
</evidence>
<comment type="caution">
    <text evidence="1">The sequence shown here is derived from an EMBL/GenBank/DDBJ whole genome shotgun (WGS) entry which is preliminary data.</text>
</comment>
<dbReference type="AlphaFoldDB" id="A0A6A4RJI6"/>
<reference evidence="1 2" key="1">
    <citation type="submission" date="2019-12" db="EMBL/GenBank/DDBJ databases">
        <authorList>
            <person name="Zhang Y.-J."/>
        </authorList>
    </citation>
    <scope>NUCLEOTIDE SEQUENCE [LARGE SCALE GENOMIC DNA]</scope>
    <source>
        <strain evidence="1 2">H18S-6</strain>
    </source>
</reference>
<dbReference type="EMBL" id="WSFO01000002">
    <property type="protein sequence ID" value="KAE9631626.1"/>
    <property type="molecule type" value="Genomic_DNA"/>
</dbReference>
<sequence length="205" mass="23856">MTEKVLDLLKRPPDWVDIRASRDPLDVSKVRHYVGDDGLEYWVDPNSRSIRTNNADIYMTFHTFSDHAYCGHSYAKLHFDEEFVVITQNYKDPERVVFSPDFQEKSELGEQIWHVDKILQTLRLPDDEAYPWLHPASLMPEIEIRGMCKFRDLDQQNRFIYLVKTLLSCHCGAMGDALRGEVTRGKVVFGTDFLSKFQSGELIHS</sequence>
<accession>A0A6A4RJI6</accession>
<dbReference type="Proteomes" id="UP000441586">
    <property type="component" value="Unassembled WGS sequence"/>
</dbReference>
<proteinExistence type="predicted"/>
<gene>
    <name evidence="1" type="ORF">GP644_04725</name>
</gene>